<proteinExistence type="predicted"/>
<dbReference type="OrthoDB" id="1684932at2"/>
<dbReference type="RefSeq" id="WP_144350166.1">
    <property type="nucleotide sequence ID" value="NZ_CP036259.1"/>
</dbReference>
<gene>
    <name evidence="2" type="ORF">SPTER_19020</name>
</gene>
<dbReference type="AlphaFoldDB" id="A0A517DT87"/>
<dbReference type="KEGG" id="sted:SPTER_19020"/>
<reference evidence="2 3" key="1">
    <citation type="submission" date="2019-02" db="EMBL/GenBank/DDBJ databases">
        <title>Closed genome of Sporomusa termitida DSM 4440.</title>
        <authorList>
            <person name="Poehlein A."/>
            <person name="Daniel R."/>
        </authorList>
    </citation>
    <scope>NUCLEOTIDE SEQUENCE [LARGE SCALE GENOMIC DNA]</scope>
    <source>
        <strain evidence="2 3">DSM 4440</strain>
    </source>
</reference>
<organism evidence="2 3">
    <name type="scientific">Sporomusa termitida</name>
    <dbReference type="NCBI Taxonomy" id="2377"/>
    <lineage>
        <taxon>Bacteria</taxon>
        <taxon>Bacillati</taxon>
        <taxon>Bacillota</taxon>
        <taxon>Negativicutes</taxon>
        <taxon>Selenomonadales</taxon>
        <taxon>Sporomusaceae</taxon>
        <taxon>Sporomusa</taxon>
    </lineage>
</organism>
<protein>
    <submittedName>
        <fullName evidence="2">Uncharacterized protein</fullName>
    </submittedName>
</protein>
<feature type="coiled-coil region" evidence="1">
    <location>
        <begin position="16"/>
        <end position="43"/>
    </location>
</feature>
<sequence length="66" mass="8189">MLKRKKRLTVNKRQEYDDLCDKIRELSLEYDLLDKEKKDITEINKRLGMLLDKCFAFVRREYYNKN</sequence>
<keyword evidence="1" id="KW-0175">Coiled coil</keyword>
<evidence type="ECO:0000313" key="2">
    <source>
        <dbReference type="EMBL" id="QDR80573.1"/>
    </source>
</evidence>
<keyword evidence="3" id="KW-1185">Reference proteome</keyword>
<name>A0A517DT87_9FIRM</name>
<dbReference type="EMBL" id="CP036259">
    <property type="protein sequence ID" value="QDR80573.1"/>
    <property type="molecule type" value="Genomic_DNA"/>
</dbReference>
<evidence type="ECO:0000256" key="1">
    <source>
        <dbReference type="SAM" id="Coils"/>
    </source>
</evidence>
<accession>A0A517DT87</accession>
<evidence type="ECO:0000313" key="3">
    <source>
        <dbReference type="Proteomes" id="UP000320776"/>
    </source>
</evidence>
<dbReference type="Proteomes" id="UP000320776">
    <property type="component" value="Chromosome"/>
</dbReference>